<proteinExistence type="predicted"/>
<comment type="caution">
    <text evidence="3">The sequence shown here is derived from an EMBL/GenBank/DDBJ whole genome shotgun (WGS) entry which is preliminary data.</text>
</comment>
<dbReference type="CDD" id="cd05120">
    <property type="entry name" value="APH_ChoK_like"/>
    <property type="match status" value="1"/>
</dbReference>
<dbReference type="PANTHER" id="PTHR38248:SF2">
    <property type="entry name" value="FUNK1 11"/>
    <property type="match status" value="1"/>
</dbReference>
<dbReference type="Proteomes" id="UP000742024">
    <property type="component" value="Unassembled WGS sequence"/>
</dbReference>
<dbReference type="SUPFAM" id="SSF56112">
    <property type="entry name" value="Protein kinase-like (PK-like)"/>
    <property type="match status" value="1"/>
</dbReference>
<reference evidence="3 4" key="1">
    <citation type="journal article" date="2020" name="bioRxiv">
        <title>Whole genome comparisons of ergot fungi reveals the divergence and evolution of species within the genus Claviceps are the result of varying mechanisms driving genome evolution and host range expansion.</title>
        <authorList>
            <person name="Wyka S.A."/>
            <person name="Mondo S.J."/>
            <person name="Liu M."/>
            <person name="Dettman J."/>
            <person name="Nalam V."/>
            <person name="Broders K.D."/>
        </authorList>
    </citation>
    <scope>NUCLEOTIDE SEQUENCE [LARGE SCALE GENOMIC DNA]</scope>
    <source>
        <strain evidence="3 4">LM583</strain>
    </source>
</reference>
<feature type="domain" description="Fungal-type protein kinase" evidence="2">
    <location>
        <begin position="29"/>
        <end position="152"/>
    </location>
</feature>
<sequence length="464" mass="53600">MEDFPKTERTAYYRSDQLNQIGPEEKRQVDLFVKMKTKGGNDHCWPDLLAVAEFKSCHKADVKDLFLQFASTVRNVFASQPTRQFVHDFTMTGTNLRAWIFDRSGAYSGTKFNIHKNPERFFRMLCGYVMVSDDELGLDTFTQHKDGKMVVTMPADIYLPFYGRYFPRQDDFRVDLQYVNSQSSEALQYWASVLERCDESVRLFPAFECGRDVFALGTVVIKSSHLHNPGQSPPAERDYSYADANEVQAIAIAKSTLKDVRVPEIYFAGKINGRQVLVQERLPGVGLSVAWAYLSQDQKESFKQQARTILRELHAVKPTDGRRTRSYVVQDPKILSNGRILAQEGEILFSDANTDPDMSFMHNDLNTSNIIVDNDKITGLVDWEMAGFFGWKTAGEVHRKMRSPQREYFVNANISEEKLQDMMFWNDLYEDGLPESSTICEPRNFFYLSNLFQSLIYFFKFRYL</sequence>
<evidence type="ECO:0000259" key="1">
    <source>
        <dbReference type="Pfam" id="PF01636"/>
    </source>
</evidence>
<evidence type="ECO:0008006" key="5">
    <source>
        <dbReference type="Google" id="ProtNLM"/>
    </source>
</evidence>
<keyword evidence="4" id="KW-1185">Reference proteome</keyword>
<protein>
    <recommendedName>
        <fullName evidence="5">Aminoglycoside phosphotransferase domain-containing protein</fullName>
    </recommendedName>
</protein>
<accession>A0ABQ7PCF6</accession>
<dbReference type="EMBL" id="SRPR01000123">
    <property type="protein sequence ID" value="KAG5959340.1"/>
    <property type="molecule type" value="Genomic_DNA"/>
</dbReference>
<dbReference type="Gene3D" id="3.90.1200.10">
    <property type="match status" value="1"/>
</dbReference>
<gene>
    <name evidence="3" type="ORF">E4U57_000783</name>
</gene>
<dbReference type="InterPro" id="IPR002575">
    <property type="entry name" value="Aminoglycoside_PTrfase"/>
</dbReference>
<dbReference type="Pfam" id="PF17667">
    <property type="entry name" value="Pkinase_fungal"/>
    <property type="match status" value="1"/>
</dbReference>
<evidence type="ECO:0000259" key="2">
    <source>
        <dbReference type="Pfam" id="PF17667"/>
    </source>
</evidence>
<dbReference type="InterPro" id="IPR040976">
    <property type="entry name" value="Pkinase_fungal"/>
</dbReference>
<feature type="domain" description="Aminoglycoside phosphotransferase" evidence="1">
    <location>
        <begin position="246"/>
        <end position="387"/>
    </location>
</feature>
<dbReference type="Pfam" id="PF01636">
    <property type="entry name" value="APH"/>
    <property type="match status" value="1"/>
</dbReference>
<dbReference type="InterPro" id="IPR011009">
    <property type="entry name" value="Kinase-like_dom_sf"/>
</dbReference>
<evidence type="ECO:0000313" key="3">
    <source>
        <dbReference type="EMBL" id="KAG5959340.1"/>
    </source>
</evidence>
<evidence type="ECO:0000313" key="4">
    <source>
        <dbReference type="Proteomes" id="UP000742024"/>
    </source>
</evidence>
<organism evidence="3 4">
    <name type="scientific">Claviceps arundinis</name>
    <dbReference type="NCBI Taxonomy" id="1623583"/>
    <lineage>
        <taxon>Eukaryota</taxon>
        <taxon>Fungi</taxon>
        <taxon>Dikarya</taxon>
        <taxon>Ascomycota</taxon>
        <taxon>Pezizomycotina</taxon>
        <taxon>Sordariomycetes</taxon>
        <taxon>Hypocreomycetidae</taxon>
        <taxon>Hypocreales</taxon>
        <taxon>Clavicipitaceae</taxon>
        <taxon>Claviceps</taxon>
    </lineage>
</organism>
<name>A0ABQ7PCF6_9HYPO</name>
<dbReference type="PANTHER" id="PTHR38248">
    <property type="entry name" value="FUNK1 6"/>
    <property type="match status" value="1"/>
</dbReference>